<comment type="caution">
    <text evidence="1">The sequence shown here is derived from an EMBL/GenBank/DDBJ whole genome shotgun (WGS) entry which is preliminary data.</text>
</comment>
<keyword evidence="2" id="KW-1185">Reference proteome</keyword>
<dbReference type="EMBL" id="JAOYFB010000004">
    <property type="protein sequence ID" value="KAK4014043.1"/>
    <property type="molecule type" value="Genomic_DNA"/>
</dbReference>
<organism evidence="1 2">
    <name type="scientific">Daphnia magna</name>
    <dbReference type="NCBI Taxonomy" id="35525"/>
    <lineage>
        <taxon>Eukaryota</taxon>
        <taxon>Metazoa</taxon>
        <taxon>Ecdysozoa</taxon>
        <taxon>Arthropoda</taxon>
        <taxon>Crustacea</taxon>
        <taxon>Branchiopoda</taxon>
        <taxon>Diplostraca</taxon>
        <taxon>Cladocera</taxon>
        <taxon>Anomopoda</taxon>
        <taxon>Daphniidae</taxon>
        <taxon>Daphnia</taxon>
    </lineage>
</organism>
<accession>A0ABQ9ZMB3</accession>
<evidence type="ECO:0000313" key="1">
    <source>
        <dbReference type="EMBL" id="KAK4014043.1"/>
    </source>
</evidence>
<dbReference type="Proteomes" id="UP001234178">
    <property type="component" value="Unassembled WGS sequence"/>
</dbReference>
<name>A0ABQ9ZMB3_9CRUS</name>
<proteinExistence type="predicted"/>
<protein>
    <submittedName>
        <fullName evidence="1">Uncharacterized protein</fullName>
    </submittedName>
</protein>
<sequence>MRKRVRRHVICGSKNSQNPRYPFLLPHDLIKQFFSYFLSPVRNGFSYMEHCFQERQSEIGIY</sequence>
<evidence type="ECO:0000313" key="2">
    <source>
        <dbReference type="Proteomes" id="UP001234178"/>
    </source>
</evidence>
<gene>
    <name evidence="1" type="ORF">OUZ56_026589</name>
</gene>
<reference evidence="1 2" key="1">
    <citation type="journal article" date="2023" name="Nucleic Acids Res.">
        <title>The hologenome of Daphnia magna reveals possible DNA methylation and microbiome-mediated evolution of the host genome.</title>
        <authorList>
            <person name="Chaturvedi A."/>
            <person name="Li X."/>
            <person name="Dhandapani V."/>
            <person name="Marshall H."/>
            <person name="Kissane S."/>
            <person name="Cuenca-Cambronero M."/>
            <person name="Asole G."/>
            <person name="Calvet F."/>
            <person name="Ruiz-Romero M."/>
            <person name="Marangio P."/>
            <person name="Guigo R."/>
            <person name="Rago D."/>
            <person name="Mirbahai L."/>
            <person name="Eastwood N."/>
            <person name="Colbourne J.K."/>
            <person name="Zhou J."/>
            <person name="Mallon E."/>
            <person name="Orsini L."/>
        </authorList>
    </citation>
    <scope>NUCLEOTIDE SEQUENCE [LARGE SCALE GENOMIC DNA]</scope>
    <source>
        <strain evidence="1">LRV0_1</strain>
    </source>
</reference>